<name>B7BF79_9BACT</name>
<dbReference type="Proteomes" id="UP000005510">
    <property type="component" value="Unassembled WGS sequence"/>
</dbReference>
<comment type="caution">
    <text evidence="1">The sequence shown here is derived from an EMBL/GenBank/DDBJ whole genome shotgun (WGS) entry which is preliminary data.</text>
</comment>
<reference evidence="1 2" key="1">
    <citation type="submission" date="2008-10" db="EMBL/GenBank/DDBJ databases">
        <title>Draft genome sequence of Parabacteroides johnsonii (DSM 18315).</title>
        <authorList>
            <person name="Sudarsanam P."/>
            <person name="Ley R."/>
            <person name="Guruge J."/>
            <person name="Turnbaugh P.J."/>
            <person name="Mahowald M."/>
            <person name="Liep D."/>
            <person name="Gordon J."/>
        </authorList>
    </citation>
    <scope>NUCLEOTIDE SEQUENCE [LARGE SCALE GENOMIC DNA]</scope>
    <source>
        <strain evidence="1 2">DSM 18315</strain>
    </source>
</reference>
<dbReference type="AlphaFoldDB" id="B7BF79"/>
<protein>
    <submittedName>
        <fullName evidence="1">Uncharacterized protein</fullName>
    </submittedName>
</protein>
<sequence length="59" mass="6948">MCIIEKASSLHSGEAFSIYILRCEVLLDNLFYRNDLIKVLYTFTIFRVFINIEPFANNK</sequence>
<dbReference type="EMBL" id="ABYH01000381">
    <property type="protein sequence ID" value="EEC94894.1"/>
    <property type="molecule type" value="Genomic_DNA"/>
</dbReference>
<dbReference type="STRING" id="537006.PRABACTJOHN_03708"/>
<organism evidence="1 2">
    <name type="scientific">Parabacteroides johnsonii DSM 18315</name>
    <dbReference type="NCBI Taxonomy" id="537006"/>
    <lineage>
        <taxon>Bacteria</taxon>
        <taxon>Pseudomonadati</taxon>
        <taxon>Bacteroidota</taxon>
        <taxon>Bacteroidia</taxon>
        <taxon>Bacteroidales</taxon>
        <taxon>Tannerellaceae</taxon>
        <taxon>Parabacteroides</taxon>
    </lineage>
</organism>
<evidence type="ECO:0000313" key="2">
    <source>
        <dbReference type="Proteomes" id="UP000005510"/>
    </source>
</evidence>
<dbReference type="HOGENOM" id="CLU_2956428_0_0_10"/>
<proteinExistence type="predicted"/>
<reference evidence="1 2" key="2">
    <citation type="submission" date="2008-10" db="EMBL/GenBank/DDBJ databases">
        <authorList>
            <person name="Fulton L."/>
            <person name="Clifton S."/>
            <person name="Fulton B."/>
            <person name="Xu J."/>
            <person name="Minx P."/>
            <person name="Pepin K.H."/>
            <person name="Johnson M."/>
            <person name="Bhonagiri V."/>
            <person name="Nash W.E."/>
            <person name="Mardis E.R."/>
            <person name="Wilson R.K."/>
        </authorList>
    </citation>
    <scope>NUCLEOTIDE SEQUENCE [LARGE SCALE GENOMIC DNA]</scope>
    <source>
        <strain evidence="1 2">DSM 18315</strain>
    </source>
</reference>
<evidence type="ECO:0000313" key="1">
    <source>
        <dbReference type="EMBL" id="EEC94894.1"/>
    </source>
</evidence>
<gene>
    <name evidence="1" type="ORF">PRABACTJOHN_03708</name>
</gene>
<accession>B7BF79</accession>